<reference evidence="1 2" key="1">
    <citation type="journal article" date="2013" name="Genome Announc.">
        <title>Draft Genome Sequence of Cyclobacterium qasimii Strain M12-11BT, Isolated from Arctic Marine Sediment.</title>
        <authorList>
            <person name="Shivaji S."/>
            <person name="Ara S."/>
            <person name="Singh A."/>
            <person name="Kumar Pinnaka A."/>
        </authorList>
    </citation>
    <scope>NUCLEOTIDE SEQUENCE [LARGE SCALE GENOMIC DNA]</scope>
    <source>
        <strain evidence="1 2">M12-11B</strain>
    </source>
</reference>
<evidence type="ECO:0000313" key="2">
    <source>
        <dbReference type="Proteomes" id="UP000014974"/>
    </source>
</evidence>
<dbReference type="Proteomes" id="UP000014974">
    <property type="component" value="Unassembled WGS sequence"/>
</dbReference>
<protein>
    <submittedName>
        <fullName evidence="1">Uncharacterized protein</fullName>
    </submittedName>
</protein>
<proteinExistence type="predicted"/>
<organism evidence="1 2">
    <name type="scientific">Cyclobacterium qasimii M12-11B</name>
    <dbReference type="NCBI Taxonomy" id="641524"/>
    <lineage>
        <taxon>Bacteria</taxon>
        <taxon>Pseudomonadati</taxon>
        <taxon>Bacteroidota</taxon>
        <taxon>Cytophagia</taxon>
        <taxon>Cytophagales</taxon>
        <taxon>Cyclobacteriaceae</taxon>
        <taxon>Cyclobacterium</taxon>
    </lineage>
</organism>
<comment type="caution">
    <text evidence="1">The sequence shown here is derived from an EMBL/GenBank/DDBJ whole genome shotgun (WGS) entry which is preliminary data.</text>
</comment>
<gene>
    <name evidence="1" type="ORF">ADICYQ_1183</name>
</gene>
<dbReference type="EMBL" id="ATNM01000057">
    <property type="protein sequence ID" value="EPR69849.1"/>
    <property type="molecule type" value="Genomic_DNA"/>
</dbReference>
<sequence length="38" mass="4366">METFFVQDPNATNIKIKYKHLTISELGNFIGTYSFLAI</sequence>
<accession>S7WSV9</accession>
<name>S7WSV9_9BACT</name>
<evidence type="ECO:0000313" key="1">
    <source>
        <dbReference type="EMBL" id="EPR69849.1"/>
    </source>
</evidence>
<dbReference type="AlphaFoldDB" id="S7WSV9"/>